<keyword evidence="1" id="KW-0472">Membrane</keyword>
<evidence type="ECO:0000313" key="2">
    <source>
        <dbReference type="EMBL" id="CAI0476441.1"/>
    </source>
</evidence>
<keyword evidence="1" id="KW-0812">Transmembrane</keyword>
<gene>
    <name evidence="2" type="ORF">LITE_LOCUS40787</name>
</gene>
<evidence type="ECO:0000313" key="3">
    <source>
        <dbReference type="Proteomes" id="UP001154282"/>
    </source>
</evidence>
<dbReference type="PANTHER" id="PTHR48058:SF28">
    <property type="entry name" value="OS04G0122000 PROTEIN"/>
    <property type="match status" value="1"/>
</dbReference>
<evidence type="ECO:0008006" key="4">
    <source>
        <dbReference type="Google" id="ProtNLM"/>
    </source>
</evidence>
<organism evidence="2 3">
    <name type="scientific">Linum tenue</name>
    <dbReference type="NCBI Taxonomy" id="586396"/>
    <lineage>
        <taxon>Eukaryota</taxon>
        <taxon>Viridiplantae</taxon>
        <taxon>Streptophyta</taxon>
        <taxon>Embryophyta</taxon>
        <taxon>Tracheophyta</taxon>
        <taxon>Spermatophyta</taxon>
        <taxon>Magnoliopsida</taxon>
        <taxon>eudicotyledons</taxon>
        <taxon>Gunneridae</taxon>
        <taxon>Pentapetalae</taxon>
        <taxon>rosids</taxon>
        <taxon>fabids</taxon>
        <taxon>Malpighiales</taxon>
        <taxon>Linaceae</taxon>
        <taxon>Linum</taxon>
    </lineage>
</organism>
<reference evidence="2" key="1">
    <citation type="submission" date="2022-08" db="EMBL/GenBank/DDBJ databases">
        <authorList>
            <person name="Gutierrez-Valencia J."/>
        </authorList>
    </citation>
    <scope>NUCLEOTIDE SEQUENCE</scope>
</reference>
<comment type="caution">
    <text evidence="2">The sequence shown here is derived from an EMBL/GenBank/DDBJ whole genome shotgun (WGS) entry which is preliminary data.</text>
</comment>
<accession>A0AAV0Q1Z4</accession>
<dbReference type="PANTHER" id="PTHR48058">
    <property type="entry name" value="LRR RECEPTOR-LIKE SERINE/THREONINE-PROTEIN KINASE FLS2-RELATED"/>
    <property type="match status" value="1"/>
</dbReference>
<dbReference type="Proteomes" id="UP001154282">
    <property type="component" value="Unassembled WGS sequence"/>
</dbReference>
<keyword evidence="3" id="KW-1185">Reference proteome</keyword>
<sequence length="163" mass="18685">MTAEWQSCVGNCLEQERLALLDIHALYSQSSGDCCGWDGVTCNDTTGRVIELYFNGAEDGSLRGGRYLNASLFLPFQQLRLLSLTSFQFLGCMENEGIYKYIYIYIYMVVSSVHSLFLVHSVHPLHNHHYKHVIYVKMMSIITYDVMNNNAHEFAQKTIEDLL</sequence>
<keyword evidence="1" id="KW-1133">Transmembrane helix</keyword>
<dbReference type="EMBL" id="CAMGYJ010000009">
    <property type="protein sequence ID" value="CAI0476441.1"/>
    <property type="molecule type" value="Genomic_DNA"/>
</dbReference>
<name>A0AAV0Q1Z4_9ROSI</name>
<dbReference type="AlphaFoldDB" id="A0AAV0Q1Z4"/>
<evidence type="ECO:0000256" key="1">
    <source>
        <dbReference type="SAM" id="Phobius"/>
    </source>
</evidence>
<dbReference type="Gene3D" id="3.80.10.10">
    <property type="entry name" value="Ribonuclease Inhibitor"/>
    <property type="match status" value="1"/>
</dbReference>
<protein>
    <recommendedName>
        <fullName evidence="4">Leucine-rich repeat-containing N-terminal plant-type domain-containing protein</fullName>
    </recommendedName>
</protein>
<feature type="transmembrane region" description="Helical" evidence="1">
    <location>
        <begin position="102"/>
        <end position="122"/>
    </location>
</feature>
<dbReference type="InterPro" id="IPR032675">
    <property type="entry name" value="LRR_dom_sf"/>
</dbReference>
<proteinExistence type="predicted"/>